<dbReference type="KEGG" id="nbe:Back2_15480"/>
<reference evidence="2 3" key="1">
    <citation type="submission" date="2018-11" db="EMBL/GenBank/DDBJ databases">
        <title>Complete genome sequence of Nocardioides baekrokdamisoli strain KCTC 39748.</title>
        <authorList>
            <person name="Kang S.W."/>
            <person name="Lee K.C."/>
            <person name="Kim K.K."/>
            <person name="Kim J.S."/>
            <person name="Kim D.S."/>
            <person name="Ko S.H."/>
            <person name="Yang S.H."/>
            <person name="Shin Y.K."/>
            <person name="Lee J.S."/>
        </authorList>
    </citation>
    <scope>NUCLEOTIDE SEQUENCE [LARGE SCALE GENOMIC DNA]</scope>
    <source>
        <strain evidence="2 3">KCTC 39748</strain>
    </source>
</reference>
<proteinExistence type="predicted"/>
<keyword evidence="1" id="KW-0732">Signal</keyword>
<sequence>MDDNGLRRTHNASMEPATAPRRAVVVLVAAVALAATAVSADALSTPRTTPKGWVGINPCRVADTRTAGGVFSGIKMFSMSDGTGQGGASGCGVPTGASAVTVNVTVTGTTGGGYVAAYPGGTPWPGNSTVNFSGAGVTVANGATVLMGSGAKVAIKASTATNVLIDVTGYYVDAPAPKVSEQVNAVDIPRGNAGVIATTTTTAPGSYVVTASVQGSSTAAALNCTLFDQFGSTQYGAFGVPAAALSVPGSGTMVTVVTVATTATWQVSCTDTGTATQQNPSDHVSGTVIAQQVTTQ</sequence>
<name>A0A3G9IUE4_9ACTN</name>
<organism evidence="2 3">
    <name type="scientific">Nocardioides baekrokdamisoli</name>
    <dbReference type="NCBI Taxonomy" id="1804624"/>
    <lineage>
        <taxon>Bacteria</taxon>
        <taxon>Bacillati</taxon>
        <taxon>Actinomycetota</taxon>
        <taxon>Actinomycetes</taxon>
        <taxon>Propionibacteriales</taxon>
        <taxon>Nocardioidaceae</taxon>
        <taxon>Nocardioides</taxon>
    </lineage>
</organism>
<dbReference type="EMBL" id="AP019307">
    <property type="protein sequence ID" value="BBH17261.1"/>
    <property type="molecule type" value="Genomic_DNA"/>
</dbReference>
<dbReference type="AlphaFoldDB" id="A0A3G9IUE4"/>
<evidence type="ECO:0000313" key="2">
    <source>
        <dbReference type="EMBL" id="BBH17261.1"/>
    </source>
</evidence>
<evidence type="ECO:0000256" key="1">
    <source>
        <dbReference type="SAM" id="SignalP"/>
    </source>
</evidence>
<feature type="signal peptide" evidence="1">
    <location>
        <begin position="1"/>
        <end position="40"/>
    </location>
</feature>
<keyword evidence="3" id="KW-1185">Reference proteome</keyword>
<feature type="chain" id="PRO_5039312141" evidence="1">
    <location>
        <begin position="41"/>
        <end position="296"/>
    </location>
</feature>
<evidence type="ECO:0000313" key="3">
    <source>
        <dbReference type="Proteomes" id="UP000271573"/>
    </source>
</evidence>
<protein>
    <submittedName>
        <fullName evidence="2">Uncharacterized protein</fullName>
    </submittedName>
</protein>
<gene>
    <name evidence="2" type="ORF">Back2_15480</name>
</gene>
<dbReference type="Proteomes" id="UP000271573">
    <property type="component" value="Chromosome"/>
</dbReference>
<accession>A0A3G9IUE4</accession>